<evidence type="ECO:0000256" key="8">
    <source>
        <dbReference type="ARBA" id="ARBA00023242"/>
    </source>
</evidence>
<keyword evidence="5 10" id="KW-0440">LIM domain</keyword>
<gene>
    <name evidence="15" type="ORF">TSIB3V08_LOCUS1050</name>
</gene>
<evidence type="ECO:0000256" key="4">
    <source>
        <dbReference type="ARBA" id="ARBA00022833"/>
    </source>
</evidence>
<dbReference type="EMBL" id="OC000281">
    <property type="protein sequence ID" value="CAD7256775.1"/>
    <property type="molecule type" value="Genomic_DNA"/>
</dbReference>
<evidence type="ECO:0000256" key="5">
    <source>
        <dbReference type="ARBA" id="ARBA00023038"/>
    </source>
</evidence>
<name>A0A7R9FVE5_TIMSH</name>
<dbReference type="PROSITE" id="PS00027">
    <property type="entry name" value="HOMEOBOX_1"/>
    <property type="match status" value="1"/>
</dbReference>
<feature type="region of interest" description="Disordered" evidence="12">
    <location>
        <begin position="414"/>
        <end position="436"/>
    </location>
</feature>
<dbReference type="Pfam" id="PF00412">
    <property type="entry name" value="LIM"/>
    <property type="match status" value="2"/>
</dbReference>
<evidence type="ECO:0000256" key="3">
    <source>
        <dbReference type="ARBA" id="ARBA00022737"/>
    </source>
</evidence>
<proteinExistence type="predicted"/>
<evidence type="ECO:0008006" key="16">
    <source>
        <dbReference type="Google" id="ProtNLM"/>
    </source>
</evidence>
<dbReference type="CDD" id="cd09371">
    <property type="entry name" value="LIM1_Lmx1b"/>
    <property type="match status" value="1"/>
</dbReference>
<evidence type="ECO:0000256" key="1">
    <source>
        <dbReference type="ARBA" id="ARBA00004123"/>
    </source>
</evidence>
<dbReference type="AlphaFoldDB" id="A0A7R9FVE5"/>
<dbReference type="InterPro" id="IPR001356">
    <property type="entry name" value="HD"/>
</dbReference>
<evidence type="ECO:0000256" key="6">
    <source>
        <dbReference type="ARBA" id="ARBA00023125"/>
    </source>
</evidence>
<feature type="domain" description="Homeobox" evidence="14">
    <location>
        <begin position="235"/>
        <end position="316"/>
    </location>
</feature>
<dbReference type="FunFam" id="2.10.110.10:FF:000006">
    <property type="entry name" value="LIM homeobox transcription factor 1-beta"/>
    <property type="match status" value="1"/>
</dbReference>
<dbReference type="GO" id="GO:0000977">
    <property type="term" value="F:RNA polymerase II transcription regulatory region sequence-specific DNA binding"/>
    <property type="evidence" value="ECO:0007669"/>
    <property type="project" value="TreeGrafter"/>
</dbReference>
<reference evidence="15" key="1">
    <citation type="submission" date="2020-11" db="EMBL/GenBank/DDBJ databases">
        <authorList>
            <person name="Tran Van P."/>
        </authorList>
    </citation>
    <scope>NUCLEOTIDE SEQUENCE</scope>
</reference>
<feature type="DNA-binding region" description="Homeobox" evidence="9">
    <location>
        <begin position="237"/>
        <end position="317"/>
    </location>
</feature>
<evidence type="ECO:0000256" key="2">
    <source>
        <dbReference type="ARBA" id="ARBA00022723"/>
    </source>
</evidence>
<evidence type="ECO:0000256" key="11">
    <source>
        <dbReference type="RuleBase" id="RU000682"/>
    </source>
</evidence>
<dbReference type="SUPFAM" id="SSF57716">
    <property type="entry name" value="Glucocorticoid receptor-like (DNA-binding domain)"/>
    <property type="match status" value="2"/>
</dbReference>
<dbReference type="PROSITE" id="PS00478">
    <property type="entry name" value="LIM_DOMAIN_1"/>
    <property type="match status" value="2"/>
</dbReference>
<dbReference type="InterPro" id="IPR009057">
    <property type="entry name" value="Homeodomain-like_sf"/>
</dbReference>
<dbReference type="PANTHER" id="PTHR24208:SF166">
    <property type="entry name" value="LIM HOMEOBOX TRANSCRIPTION FACTOR 1 ALPHA, ISOFORM B"/>
    <property type="match status" value="1"/>
</dbReference>
<dbReference type="InterPro" id="IPR017970">
    <property type="entry name" value="Homeobox_CS"/>
</dbReference>
<dbReference type="FunFam" id="2.10.110.10:FF:000103">
    <property type="entry name" value="LIM homeobox transcription factor 1-beta"/>
    <property type="match status" value="1"/>
</dbReference>
<keyword evidence="2 10" id="KW-0479">Metal-binding</keyword>
<dbReference type="PROSITE" id="PS50023">
    <property type="entry name" value="LIM_DOMAIN_2"/>
    <property type="match status" value="2"/>
</dbReference>
<comment type="subcellular location">
    <subcellularLocation>
        <location evidence="1 9 11">Nucleus</location>
    </subcellularLocation>
</comment>
<feature type="region of interest" description="Disordered" evidence="12">
    <location>
        <begin position="316"/>
        <end position="360"/>
    </location>
</feature>
<feature type="compositionally biased region" description="Polar residues" evidence="12">
    <location>
        <begin position="414"/>
        <end position="429"/>
    </location>
</feature>
<dbReference type="Pfam" id="PF00046">
    <property type="entry name" value="Homeodomain"/>
    <property type="match status" value="1"/>
</dbReference>
<keyword evidence="8 9" id="KW-0539">Nucleus</keyword>
<dbReference type="InterPro" id="IPR001781">
    <property type="entry name" value="Znf_LIM"/>
</dbReference>
<feature type="compositionally biased region" description="Basic and acidic residues" evidence="12">
    <location>
        <begin position="320"/>
        <end position="360"/>
    </location>
</feature>
<accession>A0A7R9FVE5</accession>
<keyword evidence="6 9" id="KW-0238">DNA-binding</keyword>
<evidence type="ECO:0000256" key="12">
    <source>
        <dbReference type="SAM" id="MobiDB-lite"/>
    </source>
</evidence>
<dbReference type="PANTHER" id="PTHR24208">
    <property type="entry name" value="LIM/HOMEOBOX PROTEIN LHX"/>
    <property type="match status" value="1"/>
</dbReference>
<dbReference type="GO" id="GO:0030182">
    <property type="term" value="P:neuron differentiation"/>
    <property type="evidence" value="ECO:0007669"/>
    <property type="project" value="TreeGrafter"/>
</dbReference>
<keyword evidence="3" id="KW-0677">Repeat</keyword>
<dbReference type="GO" id="GO:0000981">
    <property type="term" value="F:DNA-binding transcription factor activity, RNA polymerase II-specific"/>
    <property type="evidence" value="ECO:0007669"/>
    <property type="project" value="InterPro"/>
</dbReference>
<keyword evidence="4 10" id="KW-0862">Zinc</keyword>
<evidence type="ECO:0000256" key="7">
    <source>
        <dbReference type="ARBA" id="ARBA00023155"/>
    </source>
</evidence>
<dbReference type="SUPFAM" id="SSF46689">
    <property type="entry name" value="Homeodomain-like"/>
    <property type="match status" value="1"/>
</dbReference>
<evidence type="ECO:0000259" key="13">
    <source>
        <dbReference type="PROSITE" id="PS50023"/>
    </source>
</evidence>
<evidence type="ECO:0000256" key="9">
    <source>
        <dbReference type="PROSITE-ProRule" id="PRU00108"/>
    </source>
</evidence>
<dbReference type="GO" id="GO:0005634">
    <property type="term" value="C:nucleus"/>
    <property type="evidence" value="ECO:0007669"/>
    <property type="project" value="UniProtKB-SubCell"/>
</dbReference>
<dbReference type="CDD" id="cd00086">
    <property type="entry name" value="homeodomain"/>
    <property type="match status" value="1"/>
</dbReference>
<dbReference type="PROSITE" id="PS50071">
    <property type="entry name" value="HOMEOBOX_2"/>
    <property type="match status" value="1"/>
</dbReference>
<protein>
    <recommendedName>
        <fullName evidence="16">LIM homeobox transcription factor 1-beta</fullName>
    </recommendedName>
</protein>
<evidence type="ECO:0000259" key="14">
    <source>
        <dbReference type="PROSITE" id="PS50071"/>
    </source>
</evidence>
<sequence length="514" mass="58543">MDPGAVKCEKTYEVCEGCGQKIHDRFLMRVADSSWHEHCLACCECGVLLNHSCYCRNAKLYCKADYDRKFGVKCSRCGDRLLPHEMVMRAQSHVFHLQCFVCVVCCQPLQKGEQFVLRAGQLFCRQDFEKEMYLMQASPSGRVCSIAAATVLDSSSAAFLIFLVFVPVRRRTIDKERLEHVNNKNNWRENTSERAVDHIDVTDTTGYCLVDLTVYSKYRGDDLLDENSRPRDGRRGPKRPRTILTSAQRRQFKLSFEISPKPCRKVMKYRPKRLKRATEAPFLSPQVREALAKDTGLSVRVVQVWFQNQRAKMKKLQRKAKQEADNKSSSGEKEKDGKEDKVIKQEPLSSDHKKDCKETKWSNRSLCPATKVSRIVLSSSEKDCKETKWSNRSFFPTTTVSPIGNHYLGLNGLGQSDNSYTPTSSQPLNPNIPYSPDDTYPMHSGDSLCSSDISLDDSTNFEQMDEGGSDTLSLQNLDMQSHSVPPDRLLPGMVQVNPIDKLYLMQNSYFNTEQ</sequence>
<dbReference type="InterPro" id="IPR050453">
    <property type="entry name" value="LIM_Homeobox_TF"/>
</dbReference>
<evidence type="ECO:0000313" key="15">
    <source>
        <dbReference type="EMBL" id="CAD7256775.1"/>
    </source>
</evidence>
<dbReference type="SMART" id="SM00389">
    <property type="entry name" value="HOX"/>
    <property type="match status" value="1"/>
</dbReference>
<dbReference type="GO" id="GO:0046872">
    <property type="term" value="F:metal ion binding"/>
    <property type="evidence" value="ECO:0007669"/>
    <property type="project" value="UniProtKB-KW"/>
</dbReference>
<feature type="domain" description="LIM zinc-binding" evidence="13">
    <location>
        <begin position="13"/>
        <end position="72"/>
    </location>
</feature>
<dbReference type="Gene3D" id="2.10.110.10">
    <property type="entry name" value="Cysteine Rich Protein"/>
    <property type="match status" value="2"/>
</dbReference>
<dbReference type="Gene3D" id="1.10.10.60">
    <property type="entry name" value="Homeodomain-like"/>
    <property type="match status" value="1"/>
</dbReference>
<evidence type="ECO:0000256" key="10">
    <source>
        <dbReference type="PROSITE-ProRule" id="PRU00125"/>
    </source>
</evidence>
<dbReference type="SMART" id="SM00132">
    <property type="entry name" value="LIM"/>
    <property type="match status" value="2"/>
</dbReference>
<feature type="domain" description="LIM zinc-binding" evidence="13">
    <location>
        <begin position="73"/>
        <end position="134"/>
    </location>
</feature>
<keyword evidence="7 9" id="KW-0371">Homeobox</keyword>
<organism evidence="15">
    <name type="scientific">Timema shepardi</name>
    <name type="common">Walking stick</name>
    <dbReference type="NCBI Taxonomy" id="629360"/>
    <lineage>
        <taxon>Eukaryota</taxon>
        <taxon>Metazoa</taxon>
        <taxon>Ecdysozoa</taxon>
        <taxon>Arthropoda</taxon>
        <taxon>Hexapoda</taxon>
        <taxon>Insecta</taxon>
        <taxon>Pterygota</taxon>
        <taxon>Neoptera</taxon>
        <taxon>Polyneoptera</taxon>
        <taxon>Phasmatodea</taxon>
        <taxon>Timematodea</taxon>
        <taxon>Timematoidea</taxon>
        <taxon>Timematidae</taxon>
        <taxon>Timema</taxon>
    </lineage>
</organism>